<evidence type="ECO:0000256" key="8">
    <source>
        <dbReference type="ARBA" id="ARBA00022989"/>
    </source>
</evidence>
<name>A0A8C5ED99_GOUWI</name>
<dbReference type="GO" id="GO:0000139">
    <property type="term" value="C:Golgi membrane"/>
    <property type="evidence" value="ECO:0007669"/>
    <property type="project" value="UniProtKB-SubCell"/>
</dbReference>
<comment type="catalytic activity">
    <reaction evidence="15">
        <text>an alpha-Neu5Ac-(2-&gt;3)-beta-D-Gal-(1-&gt;4)-beta-D-GlcNAc-(1-&gt;3)-beta-D-Gal-(1-&gt;4)-beta-D-GlcNAc derivative + GDP-beta-L-fucose = an alpha-Neu5Ac-(2-&gt;3)-beta-D-Gal-(1-&gt;4)-beta-D-GlcNAc-(1-&gt;3)-beta-D-Gal-(1-&gt;4)-[alpha-L-Fuc-(1-&gt;3)]-beta-D-GlcNAc derivative + GDP + H(+)</text>
        <dbReference type="Rhea" id="RHEA:68044"/>
        <dbReference type="ChEBI" id="CHEBI:15378"/>
        <dbReference type="ChEBI" id="CHEBI:57273"/>
        <dbReference type="ChEBI" id="CHEBI:58189"/>
        <dbReference type="ChEBI" id="CHEBI:145343"/>
        <dbReference type="ChEBI" id="CHEBI:176900"/>
    </reaction>
    <physiologicalReaction direction="left-to-right" evidence="15">
        <dbReference type="Rhea" id="RHEA:68045"/>
    </physiologicalReaction>
</comment>
<dbReference type="InterPro" id="IPR001503">
    <property type="entry name" value="Glyco_trans_10"/>
</dbReference>
<comment type="catalytic activity">
    <reaction evidence="14">
        <text>an alpha-Neu5Ac-(2-&gt;3)-beta-D-Gal-(1-&gt;4)-beta-D-GlcNAc6S derivative + GDP-beta-L-fucose = an alpha-Neu5Ac-(2-&gt;3)-beta-D-Gal-(1-&gt;4)-[alpha-L-Fuc-(1-&gt;3)]-beta-D-GlcNAc6S derivative + GDP + H(+)</text>
        <dbReference type="Rhea" id="RHEA:62004"/>
        <dbReference type="ChEBI" id="CHEBI:15378"/>
        <dbReference type="ChEBI" id="CHEBI:57273"/>
        <dbReference type="ChEBI" id="CHEBI:58189"/>
        <dbReference type="ChEBI" id="CHEBI:145344"/>
        <dbReference type="ChEBI" id="CHEBI:145345"/>
    </reaction>
    <physiologicalReaction direction="left-to-right" evidence="14">
        <dbReference type="Rhea" id="RHEA:62005"/>
    </physiologicalReaction>
</comment>
<feature type="domain" description="Fucosyltransferase C-terminal" evidence="19">
    <location>
        <begin position="195"/>
        <end position="366"/>
    </location>
</feature>
<keyword evidence="6 18" id="KW-0812">Transmembrane</keyword>
<comment type="pathway">
    <text evidence="2">Protein modification; protein glycosylation.</text>
</comment>
<feature type="domain" description="Fucosyltransferase N-terminal" evidence="20">
    <location>
        <begin position="68"/>
        <end position="172"/>
    </location>
</feature>
<comment type="function">
    <text evidence="17">Catalyzes alpha(1-&gt;3) linkage of fucosyl moiety transferred from GDP-beta-L-fucose to N-acetyl glucosamine (GlcNAc) within type 2 lactosamine (LacNAc, Gal-beta(1-&gt;4)GlcNAc) glycan attached to N- or O-linked glycoproteins. Robustly fucosylates nonsialylated distal LacNAc unit of the polylactosamine chain to form Lewis X antigen (CD15), a glycan determinant known to mediate important cellular functions in development and immunity. Fucosylates with lower efficiency sialylated LacNAc acceptors to form sialyl Lewis X and 6-sulfo sialyl Lewis X determinants that serve as recognition epitopes for C-type lectins. Together with FUT7 contributes to SELE, SELL and SELP selectin ligand biosynthesis and selectin-dependent lymphocyte homing, leukocyte migration and blood leukocyte homeostasis. In a cell type specific manner, may also fucosylate the internal LacNAc unit of the polylactosamine chain to form VIM-2 antigen that serves as recognition epitope for SELE.</text>
</comment>
<dbReference type="Gene3D" id="3.40.50.11660">
    <property type="entry name" value="Glycosyl transferase family 10, C-terminal domain"/>
    <property type="match status" value="1"/>
</dbReference>
<sequence length="369" mass="42824">MEEGSWVRQRLSSSFTAPGNNIHSGMKLGCAHNYVLCAVCTATICFLTLGISVLYLQGPPSPSLPPITLLVWVHPFGRFRPLPDCWEQYRIHGCTLTDDKDAYRQADAVIFHHRDISKGNIPMPPEPRPRSQKWIWMNHESPSHSPGMQRFDGVFNLTLTYRTDSDIYVPYGHLIPQVNSSRSLDQTTSLRRPVRLLAWVVSNWSESHARVSFYHKLRQHVNVDLYGRKGKPLAKRRETMLGLLRQYMFYLALENSQHTDYITEKVWNAVQAGAIPVVLGPSRQNYEHFLPPEAFIHVDDFPTAQELAQYLNRLMQNPALTKRHLSWRQSYSIHQPTFWTEHYCTACKVLRRTRGQTSEVHRLHDWFYS</sequence>
<dbReference type="EC" id="2.4.1.-" evidence="18"/>
<evidence type="ECO:0000256" key="2">
    <source>
        <dbReference type="ARBA" id="ARBA00004922"/>
    </source>
</evidence>
<dbReference type="Proteomes" id="UP000694680">
    <property type="component" value="Chromosome 13"/>
</dbReference>
<evidence type="ECO:0000256" key="18">
    <source>
        <dbReference type="RuleBase" id="RU003832"/>
    </source>
</evidence>
<evidence type="ECO:0000256" key="6">
    <source>
        <dbReference type="ARBA" id="ARBA00022692"/>
    </source>
</evidence>
<evidence type="ECO:0000256" key="16">
    <source>
        <dbReference type="ARBA" id="ARBA00036481"/>
    </source>
</evidence>
<dbReference type="InterPro" id="IPR031481">
    <property type="entry name" value="Glyco_tran_10_N"/>
</dbReference>
<dbReference type="GO" id="GO:0006954">
    <property type="term" value="P:inflammatory response"/>
    <property type="evidence" value="ECO:0007669"/>
    <property type="project" value="UniProtKB-KW"/>
</dbReference>
<keyword evidence="7" id="KW-0735">Signal-anchor</keyword>
<evidence type="ECO:0000313" key="21">
    <source>
        <dbReference type="Ensembl" id="ENSGWIP00000020041.1"/>
    </source>
</evidence>
<dbReference type="UniPathway" id="UPA00378"/>
<keyword evidence="8 18" id="KW-1133">Transmembrane helix</keyword>
<dbReference type="SUPFAM" id="SSF53756">
    <property type="entry name" value="UDP-Glycosyltransferase/glycogen phosphorylase"/>
    <property type="match status" value="1"/>
</dbReference>
<comment type="subcellular location">
    <subcellularLocation>
        <location evidence="1">Golgi apparatus membrane</location>
        <topology evidence="1">Single-pass type II membrane protein</topology>
    </subcellularLocation>
    <subcellularLocation>
        <location evidence="18">Golgi apparatus</location>
        <location evidence="18">Golgi stack membrane</location>
        <topology evidence="18">Single-pass type II membrane protein</topology>
    </subcellularLocation>
</comment>
<dbReference type="Pfam" id="PF00852">
    <property type="entry name" value="Glyco_transf_10"/>
    <property type="match status" value="1"/>
</dbReference>
<comment type="catalytic activity">
    <reaction evidence="13">
        <text>a beta-D-galactosyl-(1-&gt;4)-N-acetyl-beta-D-glucosaminyl derivative + GDP-beta-L-fucose = a beta-D-galactosyl-(1-&gt;4)-[alpha-L-fucosyl-(1-&gt;3)]-N-acetyl-beta-D-glucosaminyl derivative + GDP + H(+)</text>
        <dbReference type="Rhea" id="RHEA:14257"/>
        <dbReference type="ChEBI" id="CHEBI:15378"/>
        <dbReference type="ChEBI" id="CHEBI:57273"/>
        <dbReference type="ChEBI" id="CHEBI:58189"/>
        <dbReference type="ChEBI" id="CHEBI:133507"/>
        <dbReference type="ChEBI" id="CHEBI:137941"/>
        <dbReference type="EC" id="2.4.1.152"/>
    </reaction>
    <physiologicalReaction direction="left-to-right" evidence="13">
        <dbReference type="Rhea" id="RHEA:14258"/>
    </physiologicalReaction>
</comment>
<dbReference type="PANTHER" id="PTHR11929">
    <property type="entry name" value="ALPHA- 1,3 -FUCOSYLTRANSFERASE"/>
    <property type="match status" value="1"/>
</dbReference>
<evidence type="ECO:0000256" key="4">
    <source>
        <dbReference type="ARBA" id="ARBA00022676"/>
    </source>
</evidence>
<evidence type="ECO:0000256" key="15">
    <source>
        <dbReference type="ARBA" id="ARBA00036234"/>
    </source>
</evidence>
<dbReference type="InterPro" id="IPR055270">
    <property type="entry name" value="Glyco_tran_10_C"/>
</dbReference>
<evidence type="ECO:0000313" key="22">
    <source>
        <dbReference type="Proteomes" id="UP000694680"/>
    </source>
</evidence>
<dbReference type="FunFam" id="3.40.50.11660:FF:000001">
    <property type="entry name" value="alpha-(1,3)-fucosyltransferase 9"/>
    <property type="match status" value="1"/>
</dbReference>
<dbReference type="Ensembl" id="ENSGWIT00000022038.1">
    <property type="protein sequence ID" value="ENSGWIP00000020041.1"/>
    <property type="gene ID" value="ENSGWIG00000010898.1"/>
</dbReference>
<feature type="transmembrane region" description="Helical" evidence="18">
    <location>
        <begin position="34"/>
        <end position="56"/>
    </location>
</feature>
<evidence type="ECO:0000256" key="17">
    <source>
        <dbReference type="ARBA" id="ARBA00046186"/>
    </source>
</evidence>
<dbReference type="GO" id="GO:0032580">
    <property type="term" value="C:Golgi cisterna membrane"/>
    <property type="evidence" value="ECO:0007669"/>
    <property type="project" value="UniProtKB-SubCell"/>
</dbReference>
<dbReference type="PANTHER" id="PTHR11929:SF132">
    <property type="entry name" value="ALPHA-(1,3)-FUCOSYLTRANSFERASE 4"/>
    <property type="match status" value="1"/>
</dbReference>
<accession>A0A8C5ED99</accession>
<dbReference type="GO" id="GO:0017083">
    <property type="term" value="F:4-galactosyl-N-acetylglucosaminide 3-alpha-L-fucosyltransferase activity"/>
    <property type="evidence" value="ECO:0007669"/>
    <property type="project" value="UniProtKB-EC"/>
</dbReference>
<evidence type="ECO:0000256" key="13">
    <source>
        <dbReference type="ARBA" id="ARBA00029329"/>
    </source>
</evidence>
<evidence type="ECO:0000256" key="3">
    <source>
        <dbReference type="ARBA" id="ARBA00008919"/>
    </source>
</evidence>
<reference evidence="21" key="3">
    <citation type="submission" date="2025-09" db="UniProtKB">
        <authorList>
            <consortium name="Ensembl"/>
        </authorList>
    </citation>
    <scope>IDENTIFICATION</scope>
</reference>
<evidence type="ECO:0000256" key="9">
    <source>
        <dbReference type="ARBA" id="ARBA00023034"/>
    </source>
</evidence>
<keyword evidence="22" id="KW-1185">Reference proteome</keyword>
<evidence type="ECO:0000259" key="20">
    <source>
        <dbReference type="Pfam" id="PF17039"/>
    </source>
</evidence>
<reference evidence="21" key="2">
    <citation type="submission" date="2025-08" db="UniProtKB">
        <authorList>
            <consortium name="Ensembl"/>
        </authorList>
    </citation>
    <scope>IDENTIFICATION</scope>
</reference>
<keyword evidence="10 18" id="KW-0472">Membrane</keyword>
<dbReference type="InterPro" id="IPR038577">
    <property type="entry name" value="GT10-like_C_sf"/>
</dbReference>
<evidence type="ECO:0000256" key="10">
    <source>
        <dbReference type="ARBA" id="ARBA00023136"/>
    </source>
</evidence>
<reference evidence="21" key="1">
    <citation type="submission" date="2020-06" db="EMBL/GenBank/DDBJ databases">
        <authorList>
            <consortium name="Wellcome Sanger Institute Data Sharing"/>
        </authorList>
    </citation>
    <scope>NUCLEOTIDE SEQUENCE [LARGE SCALE GENOMIC DNA]</scope>
</reference>
<evidence type="ECO:0000256" key="11">
    <source>
        <dbReference type="ARBA" id="ARBA00023180"/>
    </source>
</evidence>
<keyword evidence="11" id="KW-0325">Glycoprotein</keyword>
<dbReference type="AlphaFoldDB" id="A0A8C5ED99"/>
<organism evidence="21 22">
    <name type="scientific">Gouania willdenowi</name>
    <name type="common">Blunt-snouted clingfish</name>
    <name type="synonym">Lepadogaster willdenowi</name>
    <dbReference type="NCBI Taxonomy" id="441366"/>
    <lineage>
        <taxon>Eukaryota</taxon>
        <taxon>Metazoa</taxon>
        <taxon>Chordata</taxon>
        <taxon>Craniata</taxon>
        <taxon>Vertebrata</taxon>
        <taxon>Euteleostomi</taxon>
        <taxon>Actinopterygii</taxon>
        <taxon>Neopterygii</taxon>
        <taxon>Teleostei</taxon>
        <taxon>Neoteleostei</taxon>
        <taxon>Acanthomorphata</taxon>
        <taxon>Ovalentaria</taxon>
        <taxon>Blenniimorphae</taxon>
        <taxon>Blenniiformes</taxon>
        <taxon>Gobiesocoidei</taxon>
        <taxon>Gobiesocidae</taxon>
        <taxon>Gobiesocinae</taxon>
        <taxon>Gouania</taxon>
    </lineage>
</organism>
<evidence type="ECO:0000256" key="7">
    <source>
        <dbReference type="ARBA" id="ARBA00022968"/>
    </source>
</evidence>
<keyword evidence="5 18" id="KW-0808">Transferase</keyword>
<evidence type="ECO:0000256" key="1">
    <source>
        <dbReference type="ARBA" id="ARBA00004323"/>
    </source>
</evidence>
<comment type="similarity">
    <text evidence="3 18">Belongs to the glycosyltransferase 10 family.</text>
</comment>
<dbReference type="Pfam" id="PF17039">
    <property type="entry name" value="Glyco_tran_10_N"/>
    <property type="match status" value="1"/>
</dbReference>
<evidence type="ECO:0000259" key="19">
    <source>
        <dbReference type="Pfam" id="PF00852"/>
    </source>
</evidence>
<keyword evidence="4 18" id="KW-0328">Glycosyltransferase</keyword>
<comment type="catalytic activity">
    <reaction evidence="16">
        <text>an N-acetyl-alpha-neuraminyl-(2-&gt;3)-beta-D-galactosyl-(1-&gt;4)-N-acetyl-beta-D-glucosaminyl derivative + GDP-beta-L-fucose = an alpha-Neu5Ac-(2-&gt;3)-beta-D-Gal-(1-&gt;4)-[alpha-L-Fuc-(1-&gt;3)]-beta-D-GlcNAc derivative + GDP + H(+)</text>
        <dbReference type="Rhea" id="RHEA:56076"/>
        <dbReference type="ChEBI" id="CHEBI:15378"/>
        <dbReference type="ChEBI" id="CHEBI:57273"/>
        <dbReference type="ChEBI" id="CHEBI:58189"/>
        <dbReference type="ChEBI" id="CHEBI:136545"/>
        <dbReference type="ChEBI" id="CHEBI:139509"/>
    </reaction>
    <physiologicalReaction direction="left-to-right" evidence="16">
        <dbReference type="Rhea" id="RHEA:56077"/>
    </physiologicalReaction>
</comment>
<keyword evidence="9 18" id="KW-0333">Golgi apparatus</keyword>
<evidence type="ECO:0000256" key="14">
    <source>
        <dbReference type="ARBA" id="ARBA00035849"/>
    </source>
</evidence>
<keyword evidence="12" id="KW-0395">Inflammatory response</keyword>
<protein>
    <recommendedName>
        <fullName evidence="18">Fucosyltransferase</fullName>
        <ecNumber evidence="18">2.4.1.-</ecNumber>
    </recommendedName>
</protein>
<evidence type="ECO:0000256" key="5">
    <source>
        <dbReference type="ARBA" id="ARBA00022679"/>
    </source>
</evidence>
<evidence type="ECO:0000256" key="12">
    <source>
        <dbReference type="ARBA" id="ARBA00023198"/>
    </source>
</evidence>
<proteinExistence type="inferred from homology"/>